<gene>
    <name evidence="2" type="ORF">METZ01_LOCUS379472</name>
</gene>
<reference evidence="2" key="1">
    <citation type="submission" date="2018-05" db="EMBL/GenBank/DDBJ databases">
        <authorList>
            <person name="Lanie J.A."/>
            <person name="Ng W.-L."/>
            <person name="Kazmierczak K.M."/>
            <person name="Andrzejewski T.M."/>
            <person name="Davidsen T.M."/>
            <person name="Wayne K.J."/>
            <person name="Tettelin H."/>
            <person name="Glass J.I."/>
            <person name="Rusch D."/>
            <person name="Podicherti R."/>
            <person name="Tsui H.-C.T."/>
            <person name="Winkler M.E."/>
        </authorList>
    </citation>
    <scope>NUCLEOTIDE SEQUENCE</scope>
</reference>
<dbReference type="SUPFAM" id="SSF69349">
    <property type="entry name" value="Phage fibre proteins"/>
    <property type="match status" value="1"/>
</dbReference>
<dbReference type="Gene3D" id="2.10.10.30">
    <property type="match status" value="1"/>
</dbReference>
<dbReference type="Pfam" id="PF18454">
    <property type="entry name" value="Mtd_N"/>
    <property type="match status" value="1"/>
</dbReference>
<accession>A0A382TYW0</accession>
<name>A0A382TYW0_9ZZZZ</name>
<evidence type="ECO:0000259" key="1">
    <source>
        <dbReference type="Pfam" id="PF18454"/>
    </source>
</evidence>
<evidence type="ECO:0000313" key="2">
    <source>
        <dbReference type="EMBL" id="SVD26618.1"/>
    </source>
</evidence>
<feature type="non-terminal residue" evidence="2">
    <location>
        <position position="45"/>
    </location>
</feature>
<sequence>MATIFKIRRDTAANWSSNNPTLASGEMGLDQTNNFIKMGDGSTAW</sequence>
<feature type="domain" description="Major tropism determinant N-terminal" evidence="1">
    <location>
        <begin position="6"/>
        <end position="43"/>
    </location>
</feature>
<dbReference type="InterPro" id="IPR041352">
    <property type="entry name" value="Mtd_N"/>
</dbReference>
<organism evidence="2">
    <name type="scientific">marine metagenome</name>
    <dbReference type="NCBI Taxonomy" id="408172"/>
    <lineage>
        <taxon>unclassified sequences</taxon>
        <taxon>metagenomes</taxon>
        <taxon>ecological metagenomes</taxon>
    </lineage>
</organism>
<dbReference type="EMBL" id="UINC01139829">
    <property type="protein sequence ID" value="SVD26618.1"/>
    <property type="molecule type" value="Genomic_DNA"/>
</dbReference>
<dbReference type="AlphaFoldDB" id="A0A382TYW0"/>
<protein>
    <recommendedName>
        <fullName evidence="1">Major tropism determinant N-terminal domain-containing protein</fullName>
    </recommendedName>
</protein>
<proteinExistence type="predicted"/>